<keyword evidence="5 7" id="KW-1133">Transmembrane helix</keyword>
<feature type="transmembrane region" description="Helical" evidence="7">
    <location>
        <begin position="67"/>
        <end position="86"/>
    </location>
</feature>
<evidence type="ECO:0000256" key="2">
    <source>
        <dbReference type="ARBA" id="ARBA00010792"/>
    </source>
</evidence>
<dbReference type="EMBL" id="OCNE01000002">
    <property type="protein sequence ID" value="SOD60203.1"/>
    <property type="molecule type" value="Genomic_DNA"/>
</dbReference>
<dbReference type="RefSeq" id="WP_097229489.1">
    <property type="nucleotide sequence ID" value="NZ_OCNE01000002.1"/>
</dbReference>
<dbReference type="InterPro" id="IPR032818">
    <property type="entry name" value="DedA-like"/>
</dbReference>
<evidence type="ECO:0000313" key="10">
    <source>
        <dbReference type="EMBL" id="SOD60203.1"/>
    </source>
</evidence>
<evidence type="ECO:0000256" key="4">
    <source>
        <dbReference type="ARBA" id="ARBA00022692"/>
    </source>
</evidence>
<dbReference type="InterPro" id="IPR032816">
    <property type="entry name" value="VTT_dom"/>
</dbReference>
<feature type="region of interest" description="Disordered" evidence="8">
    <location>
        <begin position="207"/>
        <end position="236"/>
    </location>
</feature>
<keyword evidence="11" id="KW-1185">Reference proteome</keyword>
<dbReference type="PANTHER" id="PTHR30353:SF0">
    <property type="entry name" value="TRANSMEMBRANE PROTEIN"/>
    <property type="match status" value="1"/>
</dbReference>
<keyword evidence="3 7" id="KW-1003">Cell membrane</keyword>
<dbReference type="PANTHER" id="PTHR30353">
    <property type="entry name" value="INNER MEMBRANE PROTEIN DEDA-RELATED"/>
    <property type="match status" value="1"/>
</dbReference>
<feature type="transmembrane region" description="Helical" evidence="7">
    <location>
        <begin position="180"/>
        <end position="203"/>
    </location>
</feature>
<name>A0A286DNL8_9ACTN</name>
<keyword evidence="4 7" id="KW-0812">Transmembrane</keyword>
<feature type="transmembrane region" description="Helical" evidence="7">
    <location>
        <begin position="152"/>
        <end position="174"/>
    </location>
</feature>
<feature type="compositionally biased region" description="Polar residues" evidence="8">
    <location>
        <begin position="215"/>
        <end position="224"/>
    </location>
</feature>
<dbReference type="GO" id="GO:0005886">
    <property type="term" value="C:plasma membrane"/>
    <property type="evidence" value="ECO:0007669"/>
    <property type="project" value="UniProtKB-SubCell"/>
</dbReference>
<dbReference type="Pfam" id="PF09335">
    <property type="entry name" value="VTT_dom"/>
    <property type="match status" value="1"/>
</dbReference>
<evidence type="ECO:0000313" key="11">
    <source>
        <dbReference type="Proteomes" id="UP000219072"/>
    </source>
</evidence>
<comment type="similarity">
    <text evidence="2 7">Belongs to the DedA family.</text>
</comment>
<organism evidence="10 11">
    <name type="scientific">Streptomyces zhaozhouensis</name>
    <dbReference type="NCBI Taxonomy" id="1300267"/>
    <lineage>
        <taxon>Bacteria</taxon>
        <taxon>Bacillati</taxon>
        <taxon>Actinomycetota</taxon>
        <taxon>Actinomycetes</taxon>
        <taxon>Kitasatosporales</taxon>
        <taxon>Streptomycetaceae</taxon>
        <taxon>Streptomyces</taxon>
    </lineage>
</organism>
<keyword evidence="6 7" id="KW-0472">Membrane</keyword>
<protein>
    <submittedName>
        <fullName evidence="10">Membrane protein DedA, SNARE-associated domain</fullName>
    </submittedName>
</protein>
<evidence type="ECO:0000256" key="8">
    <source>
        <dbReference type="SAM" id="MobiDB-lite"/>
    </source>
</evidence>
<evidence type="ECO:0000256" key="7">
    <source>
        <dbReference type="RuleBase" id="RU367016"/>
    </source>
</evidence>
<evidence type="ECO:0000256" key="3">
    <source>
        <dbReference type="ARBA" id="ARBA00022475"/>
    </source>
</evidence>
<feature type="domain" description="VTT" evidence="9">
    <location>
        <begin position="68"/>
        <end position="172"/>
    </location>
</feature>
<evidence type="ECO:0000256" key="1">
    <source>
        <dbReference type="ARBA" id="ARBA00004651"/>
    </source>
</evidence>
<feature type="transmembrane region" description="Helical" evidence="7">
    <location>
        <begin position="7"/>
        <end position="28"/>
    </location>
</feature>
<evidence type="ECO:0000259" key="9">
    <source>
        <dbReference type="Pfam" id="PF09335"/>
    </source>
</evidence>
<evidence type="ECO:0000256" key="6">
    <source>
        <dbReference type="ARBA" id="ARBA00023136"/>
    </source>
</evidence>
<sequence>MQETLGILLYAPWIYVAVVLSITLDVFFPVLPSGALVVTAAAVAADTAAEVTSLPGPPTPGGKLPQVALLVVCAITASVVGDLLAYRLARRGGRRYGSAIARSPRLRRAQQRLEVALTRGGGALVVLARFAPAGRAVVSLGAGVTDRRTRDFLPWSTLAALAWTAYSVGVGYLGGQLLGASWLSAGLSVVALVGAGVLAARLLRPRGDAKGSRGEANTQANAQATIPAPASEPQTV</sequence>
<proteinExistence type="inferred from homology"/>
<accession>A0A286DNL8</accession>
<comment type="subcellular location">
    <subcellularLocation>
        <location evidence="1 7">Cell membrane</location>
        <topology evidence="1 7">Multi-pass membrane protein</topology>
    </subcellularLocation>
</comment>
<dbReference type="Proteomes" id="UP000219072">
    <property type="component" value="Unassembled WGS sequence"/>
</dbReference>
<dbReference type="OrthoDB" id="162303at2"/>
<dbReference type="AlphaFoldDB" id="A0A286DNL8"/>
<reference evidence="10 11" key="1">
    <citation type="submission" date="2017-09" db="EMBL/GenBank/DDBJ databases">
        <authorList>
            <person name="Ehlers B."/>
            <person name="Leendertz F.H."/>
        </authorList>
    </citation>
    <scope>NUCLEOTIDE SEQUENCE [LARGE SCALE GENOMIC DNA]</scope>
    <source>
        <strain evidence="10 11">CGMCC 4.7095</strain>
    </source>
</reference>
<gene>
    <name evidence="10" type="ORF">SAMN06297387_10249</name>
</gene>
<evidence type="ECO:0000256" key="5">
    <source>
        <dbReference type="ARBA" id="ARBA00022989"/>
    </source>
</evidence>